<organism evidence="4 5">
    <name type="scientific">Mycolicibacterium komossense</name>
    <dbReference type="NCBI Taxonomy" id="1779"/>
    <lineage>
        <taxon>Bacteria</taxon>
        <taxon>Bacillati</taxon>
        <taxon>Actinomycetota</taxon>
        <taxon>Actinomycetes</taxon>
        <taxon>Mycobacteriales</taxon>
        <taxon>Mycobacteriaceae</taxon>
        <taxon>Mycolicibacterium</taxon>
    </lineage>
</organism>
<feature type="transmembrane region" description="Helical" evidence="2">
    <location>
        <begin position="253"/>
        <end position="271"/>
    </location>
</feature>
<keyword evidence="5" id="KW-1185">Reference proteome</keyword>
<sequence length="348" mass="38180">MIQVCSACGTRWNVRDKQRAWCPRCHGTLLPPSNEVRPAPDPNWGRPGGAPPLPAEQRGGQRPDIRLPPGYRWIAVRPGAAPVPHRRRRQLGPTPRYDVIPRWGLRDYIDPNAAAPPAPPRGGPPATVVRLALVTAAAILAFAALVHVLRYVLLIVNRTTLLNPLLAGAALWIGVLASVLAIFAVIGCALVLINWLIARRVAVYTHHLVTEPRPTWALWVGCLVPVVNLFWAPVYVIEMATIEGVYTRLRKPVIVWWVLWVLSTVVSIWALATSFTNDAQGIADNTVTMTLAYLLGLAAAVSLARVYLGFERKPVERPAHRWVVVPADQRETPESGAAVEREGQEPAA</sequence>
<evidence type="ECO:0000313" key="4">
    <source>
        <dbReference type="EMBL" id="MCV7226179.1"/>
    </source>
</evidence>
<feature type="transmembrane region" description="Helical" evidence="2">
    <location>
        <begin position="216"/>
        <end position="241"/>
    </location>
</feature>
<proteinExistence type="predicted"/>
<keyword evidence="2" id="KW-1133">Transmembrane helix</keyword>
<dbReference type="Proteomes" id="UP001526201">
    <property type="component" value="Unassembled WGS sequence"/>
</dbReference>
<evidence type="ECO:0000256" key="2">
    <source>
        <dbReference type="SAM" id="Phobius"/>
    </source>
</evidence>
<evidence type="ECO:0000256" key="1">
    <source>
        <dbReference type="SAM" id="MobiDB-lite"/>
    </source>
</evidence>
<feature type="region of interest" description="Disordered" evidence="1">
    <location>
        <begin position="328"/>
        <end position="348"/>
    </location>
</feature>
<protein>
    <submittedName>
        <fullName evidence="4">DUF4328 domain-containing protein</fullName>
    </submittedName>
</protein>
<feature type="transmembrane region" description="Helical" evidence="2">
    <location>
        <begin position="165"/>
        <end position="196"/>
    </location>
</feature>
<dbReference type="Pfam" id="PF14219">
    <property type="entry name" value="DUF4328"/>
    <property type="match status" value="1"/>
</dbReference>
<evidence type="ECO:0000259" key="3">
    <source>
        <dbReference type="Pfam" id="PF14219"/>
    </source>
</evidence>
<accession>A0ABT3C9M3</accession>
<reference evidence="4 5" key="1">
    <citation type="journal article" date="2022" name="BMC Genomics">
        <title>Comparative genome analysis of mycobacteria focusing on tRNA and non-coding RNA.</title>
        <authorList>
            <person name="Behra P.R.K."/>
            <person name="Pettersson B.M.F."/>
            <person name="Ramesh M."/>
            <person name="Das S."/>
            <person name="Dasgupta S."/>
            <person name="Kirsebom L.A."/>
        </authorList>
    </citation>
    <scope>NUCLEOTIDE SEQUENCE [LARGE SCALE GENOMIC DNA]</scope>
    <source>
        <strain evidence="4 5">DSM 44078</strain>
    </source>
</reference>
<feature type="transmembrane region" description="Helical" evidence="2">
    <location>
        <begin position="131"/>
        <end position="153"/>
    </location>
</feature>
<feature type="transmembrane region" description="Helical" evidence="2">
    <location>
        <begin position="291"/>
        <end position="308"/>
    </location>
</feature>
<dbReference type="InterPro" id="IPR025565">
    <property type="entry name" value="DUF4328"/>
</dbReference>
<feature type="region of interest" description="Disordered" evidence="1">
    <location>
        <begin position="30"/>
        <end position="62"/>
    </location>
</feature>
<name>A0ABT3C9M3_9MYCO</name>
<keyword evidence="2" id="KW-0472">Membrane</keyword>
<comment type="caution">
    <text evidence="4">The sequence shown here is derived from an EMBL/GenBank/DDBJ whole genome shotgun (WGS) entry which is preliminary data.</text>
</comment>
<keyword evidence="2" id="KW-0812">Transmembrane</keyword>
<feature type="domain" description="DUF4328" evidence="3">
    <location>
        <begin position="158"/>
        <end position="311"/>
    </location>
</feature>
<dbReference type="EMBL" id="JACKTY010000020">
    <property type="protein sequence ID" value="MCV7226179.1"/>
    <property type="molecule type" value="Genomic_DNA"/>
</dbReference>
<dbReference type="RefSeq" id="WP_264067008.1">
    <property type="nucleotide sequence ID" value="NZ_JACKTY010000020.1"/>
</dbReference>
<evidence type="ECO:0000313" key="5">
    <source>
        <dbReference type="Proteomes" id="UP001526201"/>
    </source>
</evidence>
<gene>
    <name evidence="4" type="ORF">H7J73_09060</name>
</gene>